<reference evidence="3" key="2">
    <citation type="submission" date="2017-12" db="EMBL/GenBank/DDBJ databases">
        <title>Genome sequence of the Bar-tailed Godwit (Limosa lapponica baueri).</title>
        <authorList>
            <person name="Lima N.C.B."/>
            <person name="Parody-Merino A.M."/>
            <person name="Battley P.F."/>
            <person name="Fidler A.E."/>
            <person name="Prosdocimi F."/>
        </authorList>
    </citation>
    <scope>NUCLEOTIDE SEQUENCE [LARGE SCALE GENOMIC DNA]</scope>
</reference>
<feature type="compositionally biased region" description="Basic residues" evidence="1">
    <location>
        <begin position="1"/>
        <end position="11"/>
    </location>
</feature>
<feature type="region of interest" description="Disordered" evidence="1">
    <location>
        <begin position="1"/>
        <end position="33"/>
    </location>
</feature>
<evidence type="ECO:0000313" key="3">
    <source>
        <dbReference type="Proteomes" id="UP000233556"/>
    </source>
</evidence>
<sequence length="70" mass="7673">MDGAHPARRQIHGGAEAANVTGPDGVPVEGSRYAADRRRYRRGYYGRRRGPPRSHIIAVAADIFLLFGVL</sequence>
<dbReference type="EMBL" id="KZ513138">
    <property type="protein sequence ID" value="PKU31238.1"/>
    <property type="molecule type" value="Genomic_DNA"/>
</dbReference>
<name>A0A2I0TBS4_LIMLA</name>
<dbReference type="AlphaFoldDB" id="A0A2I0TBS4"/>
<dbReference type="PANTHER" id="PTHR11544">
    <property type="entry name" value="COLD SHOCK DOMAIN CONTAINING PROTEINS"/>
    <property type="match status" value="1"/>
</dbReference>
<organism evidence="2 3">
    <name type="scientific">Limosa lapponica baueri</name>
    <dbReference type="NCBI Taxonomy" id="1758121"/>
    <lineage>
        <taxon>Eukaryota</taxon>
        <taxon>Metazoa</taxon>
        <taxon>Chordata</taxon>
        <taxon>Craniata</taxon>
        <taxon>Vertebrata</taxon>
        <taxon>Euteleostomi</taxon>
        <taxon>Archelosauria</taxon>
        <taxon>Archosauria</taxon>
        <taxon>Dinosauria</taxon>
        <taxon>Saurischia</taxon>
        <taxon>Theropoda</taxon>
        <taxon>Coelurosauria</taxon>
        <taxon>Aves</taxon>
        <taxon>Neognathae</taxon>
        <taxon>Neoaves</taxon>
        <taxon>Charadriiformes</taxon>
        <taxon>Scolopacidae</taxon>
        <taxon>Limosa</taxon>
    </lineage>
</organism>
<dbReference type="InterPro" id="IPR050181">
    <property type="entry name" value="Cold_shock_domain"/>
</dbReference>
<keyword evidence="3" id="KW-1185">Reference proteome</keyword>
<gene>
    <name evidence="2" type="ORF">llap_18458</name>
</gene>
<dbReference type="OrthoDB" id="203339at2759"/>
<reference evidence="3" key="1">
    <citation type="submission" date="2017-11" db="EMBL/GenBank/DDBJ databases">
        <authorList>
            <person name="Lima N.C."/>
            <person name="Parody-Merino A.M."/>
            <person name="Battley P.F."/>
            <person name="Fidler A.E."/>
            <person name="Prosdocimi F."/>
        </authorList>
    </citation>
    <scope>NUCLEOTIDE SEQUENCE [LARGE SCALE GENOMIC DNA]</scope>
</reference>
<proteinExistence type="predicted"/>
<accession>A0A2I0TBS4</accession>
<evidence type="ECO:0000256" key="1">
    <source>
        <dbReference type="SAM" id="MobiDB-lite"/>
    </source>
</evidence>
<protein>
    <submittedName>
        <fullName evidence="2">Uncharacterized protein</fullName>
    </submittedName>
</protein>
<dbReference type="Proteomes" id="UP000233556">
    <property type="component" value="Unassembled WGS sequence"/>
</dbReference>
<evidence type="ECO:0000313" key="2">
    <source>
        <dbReference type="EMBL" id="PKU31238.1"/>
    </source>
</evidence>